<feature type="compositionally biased region" description="Basic residues" evidence="1">
    <location>
        <begin position="93"/>
        <end position="115"/>
    </location>
</feature>
<reference evidence="2" key="1">
    <citation type="submission" date="2023-05" db="EMBL/GenBank/DDBJ databases">
        <title>Nepenthes gracilis genome sequencing.</title>
        <authorList>
            <person name="Fukushima K."/>
        </authorList>
    </citation>
    <scope>NUCLEOTIDE SEQUENCE</scope>
    <source>
        <strain evidence="2">SING2019-196</strain>
    </source>
</reference>
<dbReference type="AlphaFoldDB" id="A0AAD3T9W5"/>
<evidence type="ECO:0000256" key="1">
    <source>
        <dbReference type="SAM" id="MobiDB-lite"/>
    </source>
</evidence>
<proteinExistence type="predicted"/>
<comment type="caution">
    <text evidence="2">The sequence shown here is derived from an EMBL/GenBank/DDBJ whole genome shotgun (WGS) entry which is preliminary data.</text>
</comment>
<feature type="region of interest" description="Disordered" evidence="1">
    <location>
        <begin position="71"/>
        <end position="115"/>
    </location>
</feature>
<name>A0AAD3T9W5_NEPGR</name>
<organism evidence="2 3">
    <name type="scientific">Nepenthes gracilis</name>
    <name type="common">Slender pitcher plant</name>
    <dbReference type="NCBI Taxonomy" id="150966"/>
    <lineage>
        <taxon>Eukaryota</taxon>
        <taxon>Viridiplantae</taxon>
        <taxon>Streptophyta</taxon>
        <taxon>Embryophyta</taxon>
        <taxon>Tracheophyta</taxon>
        <taxon>Spermatophyta</taxon>
        <taxon>Magnoliopsida</taxon>
        <taxon>eudicotyledons</taxon>
        <taxon>Gunneridae</taxon>
        <taxon>Pentapetalae</taxon>
        <taxon>Caryophyllales</taxon>
        <taxon>Nepenthaceae</taxon>
        <taxon>Nepenthes</taxon>
    </lineage>
</organism>
<keyword evidence="3" id="KW-1185">Reference proteome</keyword>
<sequence length="115" mass="12748">MECPQHTGVLQNGHIDDSKGLTGAMIFEAFKYFGRMPRRNTASQKSMLLCLVKLLAAVKRPKNFMQQRDEDFAKSEGQQIERPMSADGQGARMAKKAKGQGVRTAKKAKSRCTDG</sequence>
<gene>
    <name evidence="2" type="ORF">Nepgr_026535</name>
</gene>
<evidence type="ECO:0000313" key="3">
    <source>
        <dbReference type="Proteomes" id="UP001279734"/>
    </source>
</evidence>
<protein>
    <submittedName>
        <fullName evidence="2">Uncharacterized protein</fullName>
    </submittedName>
</protein>
<evidence type="ECO:0000313" key="2">
    <source>
        <dbReference type="EMBL" id="GMH24692.1"/>
    </source>
</evidence>
<accession>A0AAD3T9W5</accession>
<dbReference type="EMBL" id="BSYO01000028">
    <property type="protein sequence ID" value="GMH24692.1"/>
    <property type="molecule type" value="Genomic_DNA"/>
</dbReference>
<dbReference type="Proteomes" id="UP001279734">
    <property type="component" value="Unassembled WGS sequence"/>
</dbReference>